<dbReference type="Pfam" id="PF03968">
    <property type="entry name" value="LptD_N"/>
    <property type="match status" value="1"/>
</dbReference>
<dbReference type="Gene3D" id="2.60.450.10">
    <property type="entry name" value="Lipopolysaccharide (LPS) transport protein A like domain"/>
    <property type="match status" value="1"/>
</dbReference>
<dbReference type="Proteomes" id="UP000275727">
    <property type="component" value="Chromosome"/>
</dbReference>
<dbReference type="AlphaFoldDB" id="A0AAD1D4N0"/>
<dbReference type="EMBL" id="AP018711">
    <property type="protein sequence ID" value="BBE33728.1"/>
    <property type="molecule type" value="Genomic_DNA"/>
</dbReference>
<accession>A0AAD1D4N0</accession>
<feature type="chain" id="PRO_5041903033" evidence="3">
    <location>
        <begin position="23"/>
        <end position="178"/>
    </location>
</feature>
<reference evidence="5 7" key="1">
    <citation type="submission" date="2018-06" db="EMBL/GenBank/DDBJ databases">
        <title>Complete Genome Sequence of the Microcystin-Degrading Bacterium Sphingosinicella microcystinivorans Strain B-9.</title>
        <authorList>
            <person name="Jin H."/>
            <person name="Nishizawa T."/>
            <person name="Guo Y."/>
            <person name="Nishizawa A."/>
            <person name="Park H."/>
            <person name="Kato H."/>
            <person name="Tsuji K."/>
            <person name="Harada K."/>
        </authorList>
    </citation>
    <scope>NUCLEOTIDE SEQUENCE [LARGE SCALE GENOMIC DNA]</scope>
    <source>
        <strain evidence="5 7">B9</strain>
    </source>
</reference>
<dbReference type="RefSeq" id="WP_121047324.1">
    <property type="nucleotide sequence ID" value="NZ_AP018711.1"/>
</dbReference>
<evidence type="ECO:0000256" key="1">
    <source>
        <dbReference type="ARBA" id="ARBA00022729"/>
    </source>
</evidence>
<dbReference type="PANTHER" id="PTHR36504">
    <property type="entry name" value="LIPOPOLYSACCHARIDE EXPORT SYSTEM PROTEIN LPTA"/>
    <property type="match status" value="1"/>
</dbReference>
<dbReference type="EMBL" id="RBWX01000007">
    <property type="protein sequence ID" value="RKS90813.1"/>
    <property type="molecule type" value="Genomic_DNA"/>
</dbReference>
<proteinExistence type="predicted"/>
<dbReference type="GO" id="GO:0009279">
    <property type="term" value="C:cell outer membrane"/>
    <property type="evidence" value="ECO:0007669"/>
    <property type="project" value="TreeGrafter"/>
</dbReference>
<keyword evidence="8" id="KW-1185">Reference proteome</keyword>
<feature type="signal peptide" evidence="3">
    <location>
        <begin position="1"/>
        <end position="22"/>
    </location>
</feature>
<feature type="region of interest" description="Disordered" evidence="2">
    <location>
        <begin position="153"/>
        <end position="178"/>
    </location>
</feature>
<sequence>MIRSALLLAAAAALTLPLSASAQSGFGNSALKGHDTRAPIDIDAARIEVRDRDSQAIFSGAVRVVQGNMTLNAATMRVFYENAAGGNLAINRLDAEGGVQLVSPSERVSSRLGIYDVQTRQITFVGGVVLNRGDSVLRGERLVIDLENGRSTLDGSASSTDGGPRVTGRFVVPPRGSQ</sequence>
<gene>
    <name evidence="6" type="ORF">DFR51_0355</name>
    <name evidence="5" type="ORF">SmB9_13860</name>
</gene>
<dbReference type="GO" id="GO:0030288">
    <property type="term" value="C:outer membrane-bounded periplasmic space"/>
    <property type="evidence" value="ECO:0007669"/>
    <property type="project" value="TreeGrafter"/>
</dbReference>
<dbReference type="Proteomes" id="UP000276029">
    <property type="component" value="Unassembled WGS sequence"/>
</dbReference>
<evidence type="ECO:0000259" key="4">
    <source>
        <dbReference type="Pfam" id="PF03968"/>
    </source>
</evidence>
<organism evidence="5 7">
    <name type="scientific">Sphingosinicella microcystinivorans</name>
    <dbReference type="NCBI Taxonomy" id="335406"/>
    <lineage>
        <taxon>Bacteria</taxon>
        <taxon>Pseudomonadati</taxon>
        <taxon>Pseudomonadota</taxon>
        <taxon>Alphaproteobacteria</taxon>
        <taxon>Sphingomonadales</taxon>
        <taxon>Sphingosinicellaceae</taxon>
        <taxon>Sphingosinicella</taxon>
    </lineage>
</organism>
<evidence type="ECO:0000256" key="2">
    <source>
        <dbReference type="SAM" id="MobiDB-lite"/>
    </source>
</evidence>
<evidence type="ECO:0000313" key="8">
    <source>
        <dbReference type="Proteomes" id="UP000276029"/>
    </source>
</evidence>
<evidence type="ECO:0000313" key="5">
    <source>
        <dbReference type="EMBL" id="BBE33728.1"/>
    </source>
</evidence>
<protein>
    <submittedName>
        <fullName evidence="6">Lipopolysaccharide export system protein LptA</fullName>
    </submittedName>
</protein>
<dbReference type="InterPro" id="IPR005653">
    <property type="entry name" value="OstA-like_N"/>
</dbReference>
<name>A0AAD1D4N0_SPHMI</name>
<dbReference type="PANTHER" id="PTHR36504:SF1">
    <property type="entry name" value="LIPOPOLYSACCHARIDE EXPORT SYSTEM PROTEIN LPTA"/>
    <property type="match status" value="1"/>
</dbReference>
<evidence type="ECO:0000256" key="3">
    <source>
        <dbReference type="SAM" id="SignalP"/>
    </source>
</evidence>
<feature type="domain" description="Organic solvent tolerance-like N-terminal" evidence="4">
    <location>
        <begin position="42"/>
        <end position="149"/>
    </location>
</feature>
<reference evidence="6 8" key="2">
    <citation type="submission" date="2018-10" db="EMBL/GenBank/DDBJ databases">
        <title>Genomic Encyclopedia of Type Strains, Phase IV (KMG-IV): sequencing the most valuable type-strain genomes for metagenomic binning, comparative biology and taxonomic classification.</title>
        <authorList>
            <person name="Goeker M."/>
        </authorList>
    </citation>
    <scope>NUCLEOTIDE SEQUENCE [LARGE SCALE GENOMIC DNA]</scope>
    <source>
        <strain evidence="6 8">DSM 19791</strain>
    </source>
</reference>
<evidence type="ECO:0000313" key="7">
    <source>
        <dbReference type="Proteomes" id="UP000275727"/>
    </source>
</evidence>
<dbReference type="InterPro" id="IPR052037">
    <property type="entry name" value="LPS_export_LptA"/>
</dbReference>
<dbReference type="KEGG" id="smic:SmB9_13860"/>
<dbReference type="GO" id="GO:0017089">
    <property type="term" value="F:glycolipid transfer activity"/>
    <property type="evidence" value="ECO:0007669"/>
    <property type="project" value="TreeGrafter"/>
</dbReference>
<keyword evidence="1 3" id="KW-0732">Signal</keyword>
<dbReference type="GO" id="GO:0015920">
    <property type="term" value="P:lipopolysaccharide transport"/>
    <property type="evidence" value="ECO:0007669"/>
    <property type="project" value="TreeGrafter"/>
</dbReference>
<evidence type="ECO:0000313" key="6">
    <source>
        <dbReference type="EMBL" id="RKS90813.1"/>
    </source>
</evidence>